<keyword evidence="8" id="KW-1015">Disulfide bond</keyword>
<dbReference type="SUPFAM" id="SSF55486">
    <property type="entry name" value="Metalloproteases ('zincins'), catalytic domain"/>
    <property type="match status" value="1"/>
</dbReference>
<sequence length="300" mass="33120">MKFRLVLATTLLLATEGLSRRTCGSDNPPTELIEKAILFKAMSKFKPGSNPKAAEEDPAPRSQVIPLHIHNVYVNKTRDQGYITDEDVQNQFNVLNDNYASTGVSFDLRTVTHTEDKAWAMASRGSTAELNMKKTLRRGGYADLNIYIRPLRSGLLGYCTFPEDIVKGSDKFFLDGCDVLFSSIPGGASTGYNEGKTATHEVGHWFGLFHTFQGGCSGGDLIDDTPAEASPASGCPVGRDTCRGDQYPGLDPIHNYMDYSDDPCLTEFSPGQTVRLYQMWDHFRVPQGSSNRTITRTSMH</sequence>
<evidence type="ECO:0000259" key="10">
    <source>
        <dbReference type="Pfam" id="PF05572"/>
    </source>
</evidence>
<evidence type="ECO:0000256" key="4">
    <source>
        <dbReference type="ARBA" id="ARBA00022729"/>
    </source>
</evidence>
<evidence type="ECO:0000256" key="3">
    <source>
        <dbReference type="ARBA" id="ARBA00022723"/>
    </source>
</evidence>
<dbReference type="RefSeq" id="XP_067492469.1">
    <property type="nucleotide sequence ID" value="XM_067634396.1"/>
</dbReference>
<feature type="chain" id="PRO_5019477885" description="Peptidase M43 pregnancy-associated plasma-A domain-containing protein" evidence="9">
    <location>
        <begin position="20"/>
        <end position="300"/>
    </location>
</feature>
<evidence type="ECO:0000256" key="7">
    <source>
        <dbReference type="ARBA" id="ARBA00023049"/>
    </source>
</evidence>
<dbReference type="GeneID" id="93587487"/>
<evidence type="ECO:0000313" key="11">
    <source>
        <dbReference type="EMBL" id="RVD86925.1"/>
    </source>
</evidence>
<dbReference type="CDD" id="cd04275">
    <property type="entry name" value="ZnMc_pappalysin_like"/>
    <property type="match status" value="1"/>
</dbReference>
<dbReference type="GO" id="GO:0006508">
    <property type="term" value="P:proteolysis"/>
    <property type="evidence" value="ECO:0007669"/>
    <property type="project" value="UniProtKB-KW"/>
</dbReference>
<dbReference type="GO" id="GO:0008237">
    <property type="term" value="F:metallopeptidase activity"/>
    <property type="evidence" value="ECO:0007669"/>
    <property type="project" value="UniProtKB-KW"/>
</dbReference>
<dbReference type="AlphaFoldDB" id="A0A437A6Y4"/>
<dbReference type="Gene3D" id="3.40.390.10">
    <property type="entry name" value="Collagenase (Catalytic Domain)"/>
    <property type="match status" value="1"/>
</dbReference>
<keyword evidence="2" id="KW-0645">Protease</keyword>
<evidence type="ECO:0000313" key="12">
    <source>
        <dbReference type="Proteomes" id="UP000283090"/>
    </source>
</evidence>
<dbReference type="InterPro" id="IPR024079">
    <property type="entry name" value="MetalloPept_cat_dom_sf"/>
</dbReference>
<organism evidence="11 12">
    <name type="scientific">Arthrobotrys flagrans</name>
    <name type="common">Nematode-trapping fungus</name>
    <name type="synonym">Trichothecium flagrans</name>
    <dbReference type="NCBI Taxonomy" id="97331"/>
    <lineage>
        <taxon>Eukaryota</taxon>
        <taxon>Fungi</taxon>
        <taxon>Dikarya</taxon>
        <taxon>Ascomycota</taxon>
        <taxon>Pezizomycotina</taxon>
        <taxon>Orbiliomycetes</taxon>
        <taxon>Orbiliales</taxon>
        <taxon>Orbiliaceae</taxon>
        <taxon>Arthrobotrys</taxon>
    </lineage>
</organism>
<keyword evidence="12" id="KW-1185">Reference proteome</keyword>
<dbReference type="InterPro" id="IPR008754">
    <property type="entry name" value="Peptidase_M43"/>
</dbReference>
<feature type="signal peptide" evidence="9">
    <location>
        <begin position="1"/>
        <end position="19"/>
    </location>
</feature>
<keyword evidence="5" id="KW-0378">Hydrolase</keyword>
<proteinExistence type="inferred from homology"/>
<evidence type="ECO:0000256" key="6">
    <source>
        <dbReference type="ARBA" id="ARBA00022833"/>
    </source>
</evidence>
<dbReference type="EMBL" id="SAEB01000006">
    <property type="protein sequence ID" value="RVD86925.1"/>
    <property type="molecule type" value="Genomic_DNA"/>
</dbReference>
<keyword evidence="4 9" id="KW-0732">Signal</keyword>
<evidence type="ECO:0000256" key="5">
    <source>
        <dbReference type="ARBA" id="ARBA00022801"/>
    </source>
</evidence>
<accession>A0A437A6Y4</accession>
<comment type="similarity">
    <text evidence="1">Belongs to the peptidase M43B family.</text>
</comment>
<evidence type="ECO:0000256" key="8">
    <source>
        <dbReference type="ARBA" id="ARBA00023157"/>
    </source>
</evidence>
<dbReference type="Proteomes" id="UP000283090">
    <property type="component" value="Unassembled WGS sequence"/>
</dbReference>
<reference evidence="11 12" key="1">
    <citation type="submission" date="2019-01" db="EMBL/GenBank/DDBJ databases">
        <title>Intercellular communication is required for trap formation in the nematode-trapping fungus Duddingtonia flagrans.</title>
        <authorList>
            <person name="Youssar L."/>
            <person name="Wernet V."/>
            <person name="Hensel N."/>
            <person name="Hildebrandt H.-G."/>
            <person name="Fischer R."/>
        </authorList>
    </citation>
    <scope>NUCLEOTIDE SEQUENCE [LARGE SCALE GENOMIC DNA]</scope>
    <source>
        <strain evidence="11 12">CBS H-5679</strain>
    </source>
</reference>
<dbReference type="PANTHER" id="PTHR47466:SF1">
    <property type="entry name" value="METALLOPROTEASE MEP1 (AFU_ORTHOLOGUE AFUA_1G07730)-RELATED"/>
    <property type="match status" value="1"/>
</dbReference>
<dbReference type="OrthoDB" id="536211at2759"/>
<evidence type="ECO:0000256" key="2">
    <source>
        <dbReference type="ARBA" id="ARBA00022670"/>
    </source>
</evidence>
<dbReference type="STRING" id="97331.A0A437A6Y4"/>
<keyword evidence="7" id="KW-0482">Metalloprotease</keyword>
<evidence type="ECO:0000256" key="9">
    <source>
        <dbReference type="SAM" id="SignalP"/>
    </source>
</evidence>
<keyword evidence="3" id="KW-0479">Metal-binding</keyword>
<gene>
    <name evidence="11" type="ORF">DFL_005176</name>
</gene>
<name>A0A437A6Y4_ARTFL</name>
<evidence type="ECO:0000256" key="1">
    <source>
        <dbReference type="ARBA" id="ARBA00008721"/>
    </source>
</evidence>
<dbReference type="GO" id="GO:0046872">
    <property type="term" value="F:metal ion binding"/>
    <property type="evidence" value="ECO:0007669"/>
    <property type="project" value="UniProtKB-KW"/>
</dbReference>
<keyword evidence="6" id="KW-0862">Zinc</keyword>
<comment type="caution">
    <text evidence="11">The sequence shown here is derived from an EMBL/GenBank/DDBJ whole genome shotgun (WGS) entry which is preliminary data.</text>
</comment>
<feature type="domain" description="Peptidase M43 pregnancy-associated plasma-A" evidence="10">
    <location>
        <begin position="190"/>
        <end position="278"/>
    </location>
</feature>
<protein>
    <recommendedName>
        <fullName evidence="10">Peptidase M43 pregnancy-associated plasma-A domain-containing protein</fullName>
    </recommendedName>
</protein>
<dbReference type="PANTHER" id="PTHR47466">
    <property type="match status" value="1"/>
</dbReference>
<dbReference type="Pfam" id="PF05572">
    <property type="entry name" value="Peptidase_M43"/>
    <property type="match status" value="1"/>
</dbReference>
<dbReference type="VEuPathDB" id="FungiDB:DFL_005176"/>